<accession>A0A8S1E1T6</accession>
<dbReference type="Proteomes" id="UP000494165">
    <property type="component" value="Unassembled WGS sequence"/>
</dbReference>
<dbReference type="EMBL" id="CADEPI010000522">
    <property type="protein sequence ID" value="CAB3386944.1"/>
    <property type="molecule type" value="Genomic_DNA"/>
</dbReference>
<gene>
    <name evidence="1" type="ORF">CLODIP_2_CD00378</name>
</gene>
<evidence type="ECO:0000313" key="2">
    <source>
        <dbReference type="Proteomes" id="UP000494165"/>
    </source>
</evidence>
<dbReference type="InterPro" id="IPR032675">
    <property type="entry name" value="LRR_dom_sf"/>
</dbReference>
<keyword evidence="2" id="KW-1185">Reference proteome</keyword>
<reference evidence="1 2" key="1">
    <citation type="submission" date="2020-04" db="EMBL/GenBank/DDBJ databases">
        <authorList>
            <person name="Alioto T."/>
            <person name="Alioto T."/>
            <person name="Gomez Garrido J."/>
        </authorList>
    </citation>
    <scope>NUCLEOTIDE SEQUENCE [LARGE SCALE GENOMIC DNA]</scope>
</reference>
<sequence length="919" mass="106928">MNEANLDLLSDLEFTRLETRLKTERLRSKRLQSLFNLCMNEVTQHLEMARDPNFRSALSRVPATLVQAVLKNSLSKAMHVELDRVLLLCTENLSEFDFEWIMQGKSNNTFDAIANISLLAQNHSELETLEMSVFISSWVLVSAFAEFQNLRKLSILGTIPKDEKVGKFRERTVNKLFAAIAASVPKLSHFHFELSERCPSRGSDGFIEELVTFDRFAGPLHLIELKVFNLMVPWPARDLSLGKLTIYGDFLDSNPDTVDNLRTIPTENLNTLVLNEVDAEFLYQILQFLGSEIQHLVLHWSRPPVDLNLYKILQMCPRLLSVSLDEFSTTEEIEGPSLNVTPMDARTLQFRGEQDSTKMSDEIAYMSEPFFNLIMRAVNRERWKRRRVGKLSDLCFAAIIKKSALFERTQYLTQNMPKSLAKTLFRFIFDSLEAKRKVVAGVGIDFLLQLINDSFLEFDFVALQQLVPATEQRFENIQTICILLHHIQRHCPHIEWLRLCWPNELQFAFPCQSVSQWTHLKFLSIKDFICEPKTLRMLSKNHQNLEELEITTFLSEEETSECVGYLTNMKKLRSLSLQITIPNPSFVEQSRFRTKTIVALMANVASRTPSLTNFHFYLSDNFPVNSWRGFVEKFSRIQQEAERVVHLTELELDSLQCEWPKSLTVGKLKIFGQDLQPSSIAKLDTIPRERLVALELHGVRDVDVYRILHIFGPTLTQLGLKYGLPNGATHYRLNLYKVVQACPVLQKLFVDEFSTSDRPEDCTLDAESFTNMQVFSIYRTKYDNMHLVYRYENCKLFQMFLHGSKKIDSRVHIYVEEMIPAVLQALQDDQECLREVKDLHIDLQFPQTRIRLVMQIGKILMLRSPVLERIKIWYQYIFDRGTLDIYLENWFMKMAEALDVCLEYEPIYKRPLEWEAYSD</sequence>
<protein>
    <submittedName>
        <fullName evidence="1">Uncharacterized protein</fullName>
    </submittedName>
</protein>
<dbReference type="Gene3D" id="3.80.10.10">
    <property type="entry name" value="Ribonuclease Inhibitor"/>
    <property type="match status" value="1"/>
</dbReference>
<dbReference type="AlphaFoldDB" id="A0A8S1E1T6"/>
<comment type="caution">
    <text evidence="1">The sequence shown here is derived from an EMBL/GenBank/DDBJ whole genome shotgun (WGS) entry which is preliminary data.</text>
</comment>
<evidence type="ECO:0000313" key="1">
    <source>
        <dbReference type="EMBL" id="CAB3386944.1"/>
    </source>
</evidence>
<proteinExistence type="predicted"/>
<organism evidence="1 2">
    <name type="scientific">Cloeon dipterum</name>
    <dbReference type="NCBI Taxonomy" id="197152"/>
    <lineage>
        <taxon>Eukaryota</taxon>
        <taxon>Metazoa</taxon>
        <taxon>Ecdysozoa</taxon>
        <taxon>Arthropoda</taxon>
        <taxon>Hexapoda</taxon>
        <taxon>Insecta</taxon>
        <taxon>Pterygota</taxon>
        <taxon>Palaeoptera</taxon>
        <taxon>Ephemeroptera</taxon>
        <taxon>Pisciforma</taxon>
        <taxon>Baetidae</taxon>
        <taxon>Cloeon</taxon>
    </lineage>
</organism>
<name>A0A8S1E1T6_9INSE</name>